<dbReference type="PANTHER" id="PTHR35848:SF6">
    <property type="entry name" value="CUPIN TYPE-2 DOMAIN-CONTAINING PROTEIN"/>
    <property type="match status" value="1"/>
</dbReference>
<dbReference type="RefSeq" id="WP_130421562.1">
    <property type="nucleotide sequence ID" value="NZ_SHKW01000001.1"/>
</dbReference>
<comment type="caution">
    <text evidence="4">The sequence shown here is derived from an EMBL/GenBank/DDBJ whole genome shotgun (WGS) entry which is preliminary data.</text>
</comment>
<keyword evidence="5" id="KW-1185">Reference proteome</keyword>
<proteinExistence type="predicted"/>
<dbReference type="InterPro" id="IPR011051">
    <property type="entry name" value="RmlC_Cupin_sf"/>
</dbReference>
<dbReference type="SUPFAM" id="SSF51182">
    <property type="entry name" value="RmlC-like cupins"/>
    <property type="match status" value="1"/>
</dbReference>
<keyword evidence="1" id="KW-0479">Metal-binding</keyword>
<dbReference type="Proteomes" id="UP000292958">
    <property type="component" value="Unassembled WGS sequence"/>
</dbReference>
<dbReference type="EMBL" id="SHKW01000001">
    <property type="protein sequence ID" value="RZU43192.1"/>
    <property type="molecule type" value="Genomic_DNA"/>
</dbReference>
<organism evidence="4 5">
    <name type="scientific">Edaphobacter modestus</name>
    <dbReference type="NCBI Taxonomy" id="388466"/>
    <lineage>
        <taxon>Bacteria</taxon>
        <taxon>Pseudomonadati</taxon>
        <taxon>Acidobacteriota</taxon>
        <taxon>Terriglobia</taxon>
        <taxon>Terriglobales</taxon>
        <taxon>Acidobacteriaceae</taxon>
        <taxon>Edaphobacter</taxon>
    </lineage>
</organism>
<dbReference type="Pfam" id="PF07883">
    <property type="entry name" value="Cupin_2"/>
    <property type="match status" value="2"/>
</dbReference>
<keyword evidence="2" id="KW-0732">Signal</keyword>
<accession>A0A4Q7YYX5</accession>
<dbReference type="InterPro" id="IPR051610">
    <property type="entry name" value="GPI/OXD"/>
</dbReference>
<dbReference type="GO" id="GO:0046872">
    <property type="term" value="F:metal ion binding"/>
    <property type="evidence" value="ECO:0007669"/>
    <property type="project" value="UniProtKB-KW"/>
</dbReference>
<protein>
    <submittedName>
        <fullName evidence="4">Mannose-6-phosphate isomerase-like protein (Cupin superfamily)</fullName>
    </submittedName>
</protein>
<dbReference type="Gene3D" id="2.60.120.10">
    <property type="entry name" value="Jelly Rolls"/>
    <property type="match status" value="2"/>
</dbReference>
<dbReference type="OrthoDB" id="109511at2"/>
<reference evidence="4 5" key="1">
    <citation type="submission" date="2019-02" db="EMBL/GenBank/DDBJ databases">
        <title>Genomic Encyclopedia of Archaeal and Bacterial Type Strains, Phase II (KMG-II): from individual species to whole genera.</title>
        <authorList>
            <person name="Goeker M."/>
        </authorList>
    </citation>
    <scope>NUCLEOTIDE SEQUENCE [LARGE SCALE GENOMIC DNA]</scope>
    <source>
        <strain evidence="4 5">DSM 18101</strain>
    </source>
</reference>
<dbReference type="AlphaFoldDB" id="A0A4Q7YYX5"/>
<keyword evidence="4" id="KW-0413">Isomerase</keyword>
<sequence>MRTSRLSLFLAISALATHNLAAQMTLASRIGHTDPSKYKHSRSHDSAGDMACELLVSPTALNINLNFMHRCQIMPGGGVGHHFHNSTEEMFIVFDGQAEFTVDGRTSTLSGTVGAPVRMGHSHAIYNPSDKPVEFMNINVASIKGHYDAFNLGDARVGAPKDATPVFMTMKLDKALLAPIKNHNGGEGTVRYRRALDPDVFLTNWAYVDHLLIPAGASEGLHRHRGVEEIYYVLNGDGQVRVNDETAEIHKGDAVPIRLNEPHSLTSTSGDLELMVVGISTQKNVLDTELGAPAHH</sequence>
<feature type="signal peptide" evidence="2">
    <location>
        <begin position="1"/>
        <end position="21"/>
    </location>
</feature>
<evidence type="ECO:0000313" key="4">
    <source>
        <dbReference type="EMBL" id="RZU43192.1"/>
    </source>
</evidence>
<dbReference type="InterPro" id="IPR013096">
    <property type="entry name" value="Cupin_2"/>
</dbReference>
<name>A0A4Q7YYX5_9BACT</name>
<evidence type="ECO:0000313" key="5">
    <source>
        <dbReference type="Proteomes" id="UP000292958"/>
    </source>
</evidence>
<evidence type="ECO:0000259" key="3">
    <source>
        <dbReference type="Pfam" id="PF07883"/>
    </source>
</evidence>
<dbReference type="GO" id="GO:0016853">
    <property type="term" value="F:isomerase activity"/>
    <property type="evidence" value="ECO:0007669"/>
    <property type="project" value="UniProtKB-KW"/>
</dbReference>
<evidence type="ECO:0000256" key="1">
    <source>
        <dbReference type="ARBA" id="ARBA00022723"/>
    </source>
</evidence>
<dbReference type="PANTHER" id="PTHR35848">
    <property type="entry name" value="OXALATE-BINDING PROTEIN"/>
    <property type="match status" value="1"/>
</dbReference>
<feature type="domain" description="Cupin type-2" evidence="3">
    <location>
        <begin position="212"/>
        <end position="277"/>
    </location>
</feature>
<feature type="chain" id="PRO_5020342340" evidence="2">
    <location>
        <begin position="22"/>
        <end position="296"/>
    </location>
</feature>
<dbReference type="InterPro" id="IPR014710">
    <property type="entry name" value="RmlC-like_jellyroll"/>
</dbReference>
<gene>
    <name evidence="4" type="ORF">BDD14_4824</name>
</gene>
<feature type="domain" description="Cupin type-2" evidence="3">
    <location>
        <begin position="71"/>
        <end position="138"/>
    </location>
</feature>
<evidence type="ECO:0000256" key="2">
    <source>
        <dbReference type="SAM" id="SignalP"/>
    </source>
</evidence>